<dbReference type="Pfam" id="PF00501">
    <property type="entry name" value="AMP-binding"/>
    <property type="match status" value="1"/>
</dbReference>
<dbReference type="GO" id="GO:0005524">
    <property type="term" value="F:ATP binding"/>
    <property type="evidence" value="ECO:0007669"/>
    <property type="project" value="UniProtKB-KW"/>
</dbReference>
<dbReference type="AlphaFoldDB" id="A0A1C3RMH5"/>
<evidence type="ECO:0000259" key="5">
    <source>
        <dbReference type="Pfam" id="PF00501"/>
    </source>
</evidence>
<sequence>MKQVKETIAMNECLWTPSPERIEASNLRAFMKHVNGQYSLDIKDYDALHDFSVHEREKFWVSLKDFAGLKAQDWGKRILVDGDKMPGAQFFPDAKISFAENLLKKKDESQALIFWGEDKVKRAVSWKELNDKVSVFAQALRAQGVSKGDRVCAFMPNMPETIIAMLAVTSLGAVWSSTSPDFGVNGVLDRFGQIEPTVLVGVEGYHYNGKAHDCLGKLEEIVKELPTLETCVIVPYTRENPDLSSVDKAVLLDDFVAGFESGAIEYEYVEFNHPLYIMFSSGTTGKPKCIVHGTGGTLLKQVSEHILHCDNGPTSRVFYFTTCGWMMWNWLVAGLAAGSTLLLYDGSPFYPSGNILFDFADAEKMTMFGTSAKYIDALNKADLKPLNTHDLSSVQSMTSTGSPLVAESFDYAYEGIKKDIHLASISGGTDILGCFVLGNPIAPVYRGEIQCRALGMAVETFDDDGQPIRGDKGELVCTKAFPSMPVKFWNDPDNARYKSAYFEKYDNIWCHGDFVAIDEKTGGMVIYGRSDATLNPGGVRIGTAEIYRQVEALPQIQESIVIGQDWEDDVRVVLFVVMKGTFELTDELISTIKSKIRSGCTPRHVPAKVIAVADIPRTKSGKITELAVRDIVHGREVKNKTALANPEALELYKNLDPLAI</sequence>
<dbReference type="InterPro" id="IPR005914">
    <property type="entry name" value="Acac_CoA_synth"/>
</dbReference>
<dbReference type="EC" id="6.2.1.1" evidence="7"/>
<feature type="domain" description="AMP-binding enzyme C-terminal" evidence="6">
    <location>
        <begin position="552"/>
        <end position="622"/>
    </location>
</feature>
<dbReference type="Gene3D" id="3.30.300.30">
    <property type="match status" value="1"/>
</dbReference>
<dbReference type="GO" id="GO:0006629">
    <property type="term" value="P:lipid metabolic process"/>
    <property type="evidence" value="ECO:0007669"/>
    <property type="project" value="InterPro"/>
</dbReference>
<dbReference type="PROSITE" id="PS00455">
    <property type="entry name" value="AMP_BINDING"/>
    <property type="match status" value="1"/>
</dbReference>
<dbReference type="PANTHER" id="PTHR42921">
    <property type="entry name" value="ACETOACETYL-COA SYNTHETASE"/>
    <property type="match status" value="1"/>
</dbReference>
<keyword evidence="3" id="KW-0547">Nucleotide-binding</keyword>
<dbReference type="PANTHER" id="PTHR42921:SF1">
    <property type="entry name" value="ACETOACETYL-COA SYNTHETASE"/>
    <property type="match status" value="1"/>
</dbReference>
<gene>
    <name evidence="7" type="primary">acsA</name>
    <name evidence="7" type="ORF">MTBPR1_90156</name>
</gene>
<feature type="domain" description="AMP-dependent synthetase/ligase" evidence="5">
    <location>
        <begin position="105"/>
        <end position="477"/>
    </location>
</feature>
<dbReference type="InterPro" id="IPR042099">
    <property type="entry name" value="ANL_N_sf"/>
</dbReference>
<evidence type="ECO:0000313" key="8">
    <source>
        <dbReference type="Proteomes" id="UP000231658"/>
    </source>
</evidence>
<keyword evidence="2 7" id="KW-0436">Ligase</keyword>
<name>A0A1C3RMH5_9PROT</name>
<dbReference type="NCBIfam" id="NF002937">
    <property type="entry name" value="PRK03584.1"/>
    <property type="match status" value="1"/>
</dbReference>
<dbReference type="InterPro" id="IPR025110">
    <property type="entry name" value="AMP-bd_C"/>
</dbReference>
<evidence type="ECO:0000256" key="2">
    <source>
        <dbReference type="ARBA" id="ARBA00022598"/>
    </source>
</evidence>
<evidence type="ECO:0000256" key="4">
    <source>
        <dbReference type="ARBA" id="ARBA00022840"/>
    </source>
</evidence>
<dbReference type="Gene3D" id="3.40.50.12780">
    <property type="entry name" value="N-terminal domain of ligase-like"/>
    <property type="match status" value="1"/>
</dbReference>
<protein>
    <submittedName>
        <fullName evidence="7">Acetyl-coenzyme A synthetase 1</fullName>
        <ecNumber evidence="7">6.2.1.1</ecNumber>
    </submittedName>
</protein>
<dbReference type="SUPFAM" id="SSF56801">
    <property type="entry name" value="Acetyl-CoA synthetase-like"/>
    <property type="match status" value="1"/>
</dbReference>
<dbReference type="NCBIfam" id="TIGR01217">
    <property type="entry name" value="ac_ac_CoA_syn"/>
    <property type="match status" value="1"/>
</dbReference>
<evidence type="ECO:0000256" key="1">
    <source>
        <dbReference type="ARBA" id="ARBA00006432"/>
    </source>
</evidence>
<dbReference type="GO" id="GO:0003987">
    <property type="term" value="F:acetate-CoA ligase activity"/>
    <property type="evidence" value="ECO:0007669"/>
    <property type="project" value="UniProtKB-EC"/>
</dbReference>
<evidence type="ECO:0000313" key="7">
    <source>
        <dbReference type="EMBL" id="SCA58309.1"/>
    </source>
</evidence>
<dbReference type="CDD" id="cd05943">
    <property type="entry name" value="AACS"/>
    <property type="match status" value="1"/>
</dbReference>
<accession>A0A1C3RMH5</accession>
<dbReference type="Proteomes" id="UP000231658">
    <property type="component" value="Unassembled WGS sequence"/>
</dbReference>
<evidence type="ECO:0000256" key="3">
    <source>
        <dbReference type="ARBA" id="ARBA00022741"/>
    </source>
</evidence>
<proteinExistence type="inferred from homology"/>
<keyword evidence="8" id="KW-1185">Reference proteome</keyword>
<dbReference type="InterPro" id="IPR000873">
    <property type="entry name" value="AMP-dep_synth/lig_dom"/>
</dbReference>
<dbReference type="InterPro" id="IPR020845">
    <property type="entry name" value="AMP-binding_CS"/>
</dbReference>
<dbReference type="STRING" id="1867952.MTBPR1_90156"/>
<evidence type="ECO:0000259" key="6">
    <source>
        <dbReference type="Pfam" id="PF13193"/>
    </source>
</evidence>
<reference evidence="7 8" key="1">
    <citation type="submission" date="2016-07" db="EMBL/GenBank/DDBJ databases">
        <authorList>
            <person name="Lefevre C.T."/>
        </authorList>
    </citation>
    <scope>NUCLEOTIDE SEQUENCE [LARGE SCALE GENOMIC DNA]</scope>
    <source>
        <strain evidence="7">PR1</strain>
    </source>
</reference>
<dbReference type="InterPro" id="IPR045851">
    <property type="entry name" value="AMP-bd_C_sf"/>
</dbReference>
<comment type="similarity">
    <text evidence="1">Belongs to the ATP-dependent AMP-binding enzyme family.</text>
</comment>
<dbReference type="GO" id="GO:0030729">
    <property type="term" value="F:acetoacetate-CoA ligase activity"/>
    <property type="evidence" value="ECO:0007669"/>
    <property type="project" value="InterPro"/>
</dbReference>
<dbReference type="Pfam" id="PF13193">
    <property type="entry name" value="AMP-binding_C"/>
    <property type="match status" value="1"/>
</dbReference>
<dbReference type="EMBL" id="FLYE01000048">
    <property type="protein sequence ID" value="SCA58309.1"/>
    <property type="molecule type" value="Genomic_DNA"/>
</dbReference>
<organism evidence="7 8">
    <name type="scientific">Candidatus Terasakiella magnetica</name>
    <dbReference type="NCBI Taxonomy" id="1867952"/>
    <lineage>
        <taxon>Bacteria</taxon>
        <taxon>Pseudomonadati</taxon>
        <taxon>Pseudomonadota</taxon>
        <taxon>Alphaproteobacteria</taxon>
        <taxon>Rhodospirillales</taxon>
        <taxon>Terasakiellaceae</taxon>
        <taxon>Terasakiella</taxon>
    </lineage>
</organism>
<keyword evidence="4" id="KW-0067">ATP-binding</keyword>